<reference evidence="3" key="2">
    <citation type="journal article" date="2016" name="Genome Announc.">
        <title>Complete Genome Sequences of Seven Helicoverpa armigera SNPV-AC53-Derived Strains.</title>
        <authorList>
            <person name="Noune C."/>
            <person name="Hauxwell C."/>
        </authorList>
    </citation>
    <scope>NUCLEOTIDE SEQUENCE</scope>
    <source>
        <strain evidence="3">AC53C3</strain>
        <strain evidence="4">AC53C5</strain>
        <strain evidence="5">AC53C6</strain>
        <strain evidence="6">AC53C9</strain>
        <strain evidence="7">AC53T2</strain>
        <strain evidence="10">AC53T5</strain>
    </source>
</reference>
<dbReference type="EMBL" id="KU738902">
    <property type="protein sequence ID" value="AMN16091.2"/>
    <property type="molecule type" value="Genomic_DNA"/>
</dbReference>
<dbReference type="PANTHER" id="PTHR16121:SF0">
    <property type="entry name" value="CAP-SPECIFIC MRNA (NUCLEOSIDE-2'-O-)-METHYLTRANSFERASE 1"/>
    <property type="match status" value="1"/>
</dbReference>
<dbReference type="EMBL" id="KU738898">
    <property type="protein sequence ID" value="AMN15539.2"/>
    <property type="molecule type" value="Genomic_DNA"/>
</dbReference>
<dbReference type="GO" id="GO:0006370">
    <property type="term" value="P:7-methylguanosine mRNA capping"/>
    <property type="evidence" value="ECO:0007669"/>
    <property type="project" value="UniProtKB-ARBA"/>
</dbReference>
<protein>
    <submittedName>
        <fullName evidence="2">ORF64</fullName>
    </submittedName>
</protein>
<feature type="domain" description="RrmJ-type SAM-dependent 2'-O-MTase" evidence="1">
    <location>
        <begin position="49"/>
        <end position="237"/>
    </location>
</feature>
<dbReference type="PANTHER" id="PTHR16121">
    <property type="entry name" value="CAP-SPECIFIC MRNA (NUCLEOSIDE-2'-O-)-METHYLTRANSFERASE 1-RELATED"/>
    <property type="match status" value="1"/>
</dbReference>
<reference evidence="2" key="3">
    <citation type="submission" date="2016-08" db="EMBL/GenBank/DDBJ databases">
        <authorList>
            <person name="Seilhamer J.J."/>
        </authorList>
    </citation>
    <scope>NUCLEOTIDE SEQUENCE</scope>
    <source>
        <strain evidence="2">AC53</strain>
        <strain evidence="8">AC53T4.1</strain>
        <strain evidence="9">AC53T4.2</strain>
    </source>
</reference>
<evidence type="ECO:0000313" key="6">
    <source>
        <dbReference type="EMBL" id="AMN15815.2"/>
    </source>
</evidence>
<dbReference type="SUPFAM" id="SSF53335">
    <property type="entry name" value="S-adenosyl-L-methionine-dependent methyltransferases"/>
    <property type="match status" value="1"/>
</dbReference>
<evidence type="ECO:0000313" key="7">
    <source>
        <dbReference type="EMBL" id="AMN15953.2"/>
    </source>
</evidence>
<name>A0A075TSL6_9ABAC</name>
<gene>
    <name evidence="2" type="ORF">HaSNPV-AC53_064</name>
</gene>
<evidence type="ECO:0000259" key="1">
    <source>
        <dbReference type="PROSITE" id="PS51613"/>
    </source>
</evidence>
<dbReference type="Gene3D" id="3.40.50.12760">
    <property type="match status" value="1"/>
</dbReference>
<dbReference type="PROSITE" id="PS51613">
    <property type="entry name" value="SAM_MT_RRMJ"/>
    <property type="match status" value="1"/>
</dbReference>
<dbReference type="EMBL" id="KU738899">
    <property type="protein sequence ID" value="AMN15677.2"/>
    <property type="molecule type" value="Genomic_DNA"/>
</dbReference>
<evidence type="ECO:0000313" key="9">
    <source>
        <dbReference type="EMBL" id="AMN16229.2"/>
    </source>
</evidence>
<dbReference type="EMBL" id="KJ909666">
    <property type="protein sequence ID" value="AIG63106.2"/>
    <property type="molecule type" value="Genomic_DNA"/>
</dbReference>
<dbReference type="InterPro" id="IPR002877">
    <property type="entry name" value="RNA_MeTrfase_FtsJ_dom"/>
</dbReference>
<dbReference type="EMBL" id="KU738904">
    <property type="protein sequence ID" value="AMN16367.2"/>
    <property type="molecule type" value="Genomic_DNA"/>
</dbReference>
<evidence type="ECO:0000313" key="5">
    <source>
        <dbReference type="EMBL" id="AMN15677.2"/>
    </source>
</evidence>
<dbReference type="GO" id="GO:0004483">
    <property type="term" value="F:methyltransferase cap1 activity"/>
    <property type="evidence" value="ECO:0007669"/>
    <property type="project" value="TreeGrafter"/>
</dbReference>
<dbReference type="InterPro" id="IPR050851">
    <property type="entry name" value="mRNA_Cap_2O-Ribose_MeTrfase"/>
</dbReference>
<reference evidence="2" key="1">
    <citation type="journal article" date="2015" name="Genome Announc.">
        <title>Complete Genome Sequences of Helicoverpa armigera Single Nucleopolyhedrovirus Strains AC53 and H25EA1 from Australia.</title>
        <authorList>
            <person name="Noune C."/>
            <person name="Hauxwell C."/>
        </authorList>
    </citation>
    <scope>NUCLEOTIDE SEQUENCE</scope>
    <source>
        <strain evidence="2">AC53</strain>
    </source>
</reference>
<dbReference type="EMBL" id="KU738900">
    <property type="protein sequence ID" value="AMN15815.2"/>
    <property type="molecule type" value="Genomic_DNA"/>
</dbReference>
<sequence>MITVYEIMTSSTITSKYKIKLDRLKSQLDEFTTSQIKVARDRLDKRKSHRHRRCWHKMKEIDERFNLCRNVRLYVDLCGGPGQFANYISNNSTLNSQGYGVTLRNHLDYNVFVPNFCAVYGDANTGDIFEEDIQNKLNMLCGHRCDLVVADGGIDVYGKENDQELIMLPLIAKQCEIILDCLRVGGNSVLKIFDTFARNTFVVLESFISNFSEFYVFKPVSSRPANAERYLVCLNRLATPRLLTIDHDTQHIDLETTKYARKQIRALNKLLRELNKSENTQ</sequence>
<dbReference type="EMBL" id="KU738897">
    <property type="protein sequence ID" value="AMN15401.2"/>
    <property type="molecule type" value="Genomic_DNA"/>
</dbReference>
<dbReference type="GO" id="GO:0032259">
    <property type="term" value="P:methylation"/>
    <property type="evidence" value="ECO:0007669"/>
    <property type="project" value="InterPro"/>
</dbReference>
<dbReference type="EMBL" id="KU738901">
    <property type="protein sequence ID" value="AMN15953.2"/>
    <property type="molecule type" value="Genomic_DNA"/>
</dbReference>
<evidence type="ECO:0000313" key="2">
    <source>
        <dbReference type="EMBL" id="AIG63106.2"/>
    </source>
</evidence>
<proteinExistence type="predicted"/>
<evidence type="ECO:0000313" key="10">
    <source>
        <dbReference type="EMBL" id="AMN16367.2"/>
    </source>
</evidence>
<evidence type="ECO:0000313" key="8">
    <source>
        <dbReference type="EMBL" id="AMN16091.2"/>
    </source>
</evidence>
<dbReference type="InterPro" id="IPR029063">
    <property type="entry name" value="SAM-dependent_MTases_sf"/>
</dbReference>
<dbReference type="InterPro" id="IPR025816">
    <property type="entry name" value="RrmJ-type_MeTrfase"/>
</dbReference>
<accession>A0A075TSL6</accession>
<dbReference type="Pfam" id="PF01728">
    <property type="entry name" value="FtsJ"/>
    <property type="match status" value="1"/>
</dbReference>
<evidence type="ECO:0000313" key="3">
    <source>
        <dbReference type="EMBL" id="AMN15401.2"/>
    </source>
</evidence>
<organism evidence="2">
    <name type="scientific">Helicoverpa SNPV AC53</name>
    <dbReference type="NCBI Taxonomy" id="1569367"/>
    <lineage>
        <taxon>Viruses</taxon>
        <taxon>Viruses incertae sedis</taxon>
        <taxon>Naldaviricetes</taxon>
        <taxon>Lefavirales</taxon>
        <taxon>Baculoviridae</taxon>
        <taxon>Alphabaculovirus</taxon>
        <taxon>Alphabaculovirus helarmigerae</taxon>
    </lineage>
</organism>
<evidence type="ECO:0000313" key="4">
    <source>
        <dbReference type="EMBL" id="AMN15539.2"/>
    </source>
</evidence>
<dbReference type="EMBL" id="KU738903">
    <property type="protein sequence ID" value="AMN16229.2"/>
    <property type="molecule type" value="Genomic_DNA"/>
</dbReference>